<feature type="compositionally biased region" description="Polar residues" evidence="1">
    <location>
        <begin position="1"/>
        <end position="15"/>
    </location>
</feature>
<evidence type="ECO:0000313" key="5">
    <source>
        <dbReference type="Proteomes" id="UP000654918"/>
    </source>
</evidence>
<dbReference type="InterPro" id="IPR002889">
    <property type="entry name" value="WSC_carb-bd"/>
</dbReference>
<evidence type="ECO:0000313" key="4">
    <source>
        <dbReference type="EMBL" id="KAF6829282.1"/>
    </source>
</evidence>
<dbReference type="PROSITE" id="PS51212">
    <property type="entry name" value="WSC"/>
    <property type="match status" value="1"/>
</dbReference>
<feature type="region of interest" description="Disordered" evidence="1">
    <location>
        <begin position="1"/>
        <end position="29"/>
    </location>
</feature>
<evidence type="ECO:0000256" key="2">
    <source>
        <dbReference type="SAM" id="Phobius"/>
    </source>
</evidence>
<gene>
    <name evidence="4" type="ORF">CPLU01_08046</name>
</gene>
<feature type="domain" description="WSC" evidence="3">
    <location>
        <begin position="157"/>
        <end position="246"/>
    </location>
</feature>
<feature type="transmembrane region" description="Helical" evidence="2">
    <location>
        <begin position="90"/>
        <end position="115"/>
    </location>
</feature>
<keyword evidence="5" id="KW-1185">Reference proteome</keyword>
<reference evidence="4" key="1">
    <citation type="journal article" date="2020" name="Phytopathology">
        <title>Genome Sequence Resources of Colletotrichum truncatum, C. plurivorum, C. musicola, and C. sojae: Four Species Pathogenic to Soybean (Glycine max).</title>
        <authorList>
            <person name="Rogerio F."/>
            <person name="Boufleur T.R."/>
            <person name="Ciampi-Guillardi M."/>
            <person name="Sukno S.A."/>
            <person name="Thon M.R."/>
            <person name="Massola Junior N.S."/>
            <person name="Baroncelli R."/>
        </authorList>
    </citation>
    <scope>NUCLEOTIDE SEQUENCE</scope>
    <source>
        <strain evidence="4">LFN00145</strain>
    </source>
</reference>
<dbReference type="Proteomes" id="UP000654918">
    <property type="component" value="Unassembled WGS sequence"/>
</dbReference>
<keyword evidence="2" id="KW-0812">Transmembrane</keyword>
<dbReference type="AlphaFoldDB" id="A0A8H6KD66"/>
<evidence type="ECO:0000256" key="1">
    <source>
        <dbReference type="SAM" id="MobiDB-lite"/>
    </source>
</evidence>
<proteinExistence type="predicted"/>
<keyword evidence="2" id="KW-1133">Transmembrane helix</keyword>
<evidence type="ECO:0000259" key="3">
    <source>
        <dbReference type="PROSITE" id="PS51212"/>
    </source>
</evidence>
<organism evidence="4 5">
    <name type="scientific">Colletotrichum plurivorum</name>
    <dbReference type="NCBI Taxonomy" id="2175906"/>
    <lineage>
        <taxon>Eukaryota</taxon>
        <taxon>Fungi</taxon>
        <taxon>Dikarya</taxon>
        <taxon>Ascomycota</taxon>
        <taxon>Pezizomycotina</taxon>
        <taxon>Sordariomycetes</taxon>
        <taxon>Hypocreomycetidae</taxon>
        <taxon>Glomerellales</taxon>
        <taxon>Glomerellaceae</taxon>
        <taxon>Colletotrichum</taxon>
        <taxon>Colletotrichum orchidearum species complex</taxon>
    </lineage>
</organism>
<dbReference type="SMART" id="SM00321">
    <property type="entry name" value="WSC"/>
    <property type="match status" value="1"/>
</dbReference>
<comment type="caution">
    <text evidence="4">The sequence shown here is derived from an EMBL/GenBank/DDBJ whole genome shotgun (WGS) entry which is preliminary data.</text>
</comment>
<accession>A0A8H6KD66</accession>
<dbReference type="EMBL" id="WIGO01000110">
    <property type="protein sequence ID" value="KAF6829282.1"/>
    <property type="molecule type" value="Genomic_DNA"/>
</dbReference>
<dbReference type="Pfam" id="PF01822">
    <property type="entry name" value="WSC"/>
    <property type="match status" value="1"/>
</dbReference>
<protein>
    <submittedName>
        <fullName evidence="4">Wsc domain containing protein</fullName>
    </submittedName>
</protein>
<name>A0A8H6KD66_9PEZI</name>
<sequence length="247" mass="26719">MESYGQRTDYANGTTPPDAHRDHPPTGDAAFAENGLHPVEPASDKIVSTPEHASYGQYNPVPVSADQVYGSSGVRGPPERRICGLGRAVFVLWCLLAVLVALLVVVAGVFGSMLARQSAEILDLKSEGPTRTSDPDTNGTVTGSAAAATTTWVQVSDWEFIGCWVDGEERVFADKYQQIDRMTNKACASTCGGFRYFGSQFRDQCYCSNTPPETPAPAWNCDMHCAGAPNSEICGGYYFLSAWRRKT</sequence>
<keyword evidence="2" id="KW-0472">Membrane</keyword>